<evidence type="ECO:0000313" key="2">
    <source>
        <dbReference type="Proteomes" id="UP001589854"/>
    </source>
</evidence>
<evidence type="ECO:0000313" key="1">
    <source>
        <dbReference type="EMBL" id="MFC0273700.1"/>
    </source>
</evidence>
<reference evidence="1 2" key="1">
    <citation type="submission" date="2024-09" db="EMBL/GenBank/DDBJ databases">
        <authorList>
            <person name="Sun Q."/>
            <person name="Mori K."/>
        </authorList>
    </citation>
    <scope>NUCLEOTIDE SEQUENCE [LARGE SCALE GENOMIC DNA]</scope>
    <source>
        <strain evidence="1 2">CCM 7228</strain>
    </source>
</reference>
<protein>
    <recommendedName>
        <fullName evidence="3">MFS transporter</fullName>
    </recommendedName>
</protein>
<dbReference type="Proteomes" id="UP001589854">
    <property type="component" value="Unassembled WGS sequence"/>
</dbReference>
<evidence type="ECO:0008006" key="3">
    <source>
        <dbReference type="Google" id="ProtNLM"/>
    </source>
</evidence>
<sequence length="47" mass="5696">MGKKSFRLLWIGQTMANAGDILYIVPVPFFNLSETIWWKYFIFIEFY</sequence>
<keyword evidence="2" id="KW-1185">Reference proteome</keyword>
<dbReference type="EMBL" id="JBHLVO010000023">
    <property type="protein sequence ID" value="MFC0273700.1"/>
    <property type="molecule type" value="Genomic_DNA"/>
</dbReference>
<gene>
    <name evidence="1" type="ORF">ACFFIX_20120</name>
</gene>
<proteinExistence type="predicted"/>
<accession>A0ABV6GJK8</accession>
<comment type="caution">
    <text evidence="1">The sequence shown here is derived from an EMBL/GenBank/DDBJ whole genome shotgun (WGS) entry which is preliminary data.</text>
</comment>
<organism evidence="1 2">
    <name type="scientific">Metabacillus herbersteinensis</name>
    <dbReference type="NCBI Taxonomy" id="283816"/>
    <lineage>
        <taxon>Bacteria</taxon>
        <taxon>Bacillati</taxon>
        <taxon>Bacillota</taxon>
        <taxon>Bacilli</taxon>
        <taxon>Bacillales</taxon>
        <taxon>Bacillaceae</taxon>
        <taxon>Metabacillus</taxon>
    </lineage>
</organism>
<name>A0ABV6GJK8_9BACI</name>
<dbReference type="RefSeq" id="WP_378937261.1">
    <property type="nucleotide sequence ID" value="NZ_JBHLVO010000023.1"/>
</dbReference>